<dbReference type="PANTHER" id="PTHR32379">
    <property type="entry name" value="GUANIDINOACETATE N-METHYLTRANSFERASE"/>
    <property type="match status" value="1"/>
</dbReference>
<sequence>MESSTDTTPPQAITNENVHLMLTACQQGDIPTIQRLTTINKLYCCQQDNETGLSPLMIASQSKINGNGNNGKQGNIELVQFLLQEGNAPWNAVCRLKNKCAGDYATDSENWDIVNLLVDWGTRAELILGTLHKQLLSKQQQGREEVENDRQRQKPSNSNNTIPVEEQSSTKTDYLQHKLTYSTDNSTLIDEDNDAVMMEWERPIMKCHAQILLEDCLKQGEYKQRRVLNVGFGLGIIDTILQEEYQPHVHYIIEAHPDVYHKMIVDGWDKKPGVVICYGKWQEILPKLRSEQYQQSNNIDGSSGELEFDGIFFDTYAEHSYDMEDFHQQITMNTSQGDKSSLLSRPHGVYSFFNGLAPDNLFFHGVACNVVKLQLSTLGLDTDFLTCQMTAPTSTKNSHNNNATWDGIRRKYWHGRDVYYLPKATWNSIFIGQNKKK</sequence>
<feature type="domain" description="RMT2" evidence="5">
    <location>
        <begin position="167"/>
        <end position="437"/>
    </location>
</feature>
<dbReference type="Gene3D" id="1.25.40.20">
    <property type="entry name" value="Ankyrin repeat-containing domain"/>
    <property type="match status" value="1"/>
</dbReference>
<feature type="region of interest" description="Disordered" evidence="4">
    <location>
        <begin position="139"/>
        <end position="169"/>
    </location>
</feature>
<evidence type="ECO:0000313" key="6">
    <source>
        <dbReference type="EMBL" id="OEU17896.1"/>
    </source>
</evidence>
<evidence type="ECO:0000313" key="7">
    <source>
        <dbReference type="Proteomes" id="UP000095751"/>
    </source>
</evidence>
<dbReference type="PROSITE" id="PS51559">
    <property type="entry name" value="SAM_RMT2"/>
    <property type="match status" value="1"/>
</dbReference>
<dbReference type="SUPFAM" id="SSF48403">
    <property type="entry name" value="Ankyrin repeat"/>
    <property type="match status" value="1"/>
</dbReference>
<evidence type="ECO:0000256" key="1">
    <source>
        <dbReference type="ARBA" id="ARBA00022603"/>
    </source>
</evidence>
<evidence type="ECO:0000256" key="4">
    <source>
        <dbReference type="SAM" id="MobiDB-lite"/>
    </source>
</evidence>
<dbReference type="EMBL" id="KV784357">
    <property type="protein sequence ID" value="OEU17896.1"/>
    <property type="molecule type" value="Genomic_DNA"/>
</dbReference>
<evidence type="ECO:0000259" key="5">
    <source>
        <dbReference type="PROSITE" id="PS51559"/>
    </source>
</evidence>
<name>A0A1E7FI99_9STRA</name>
<keyword evidence="3" id="KW-0949">S-adenosyl-L-methionine</keyword>
<reference evidence="6 7" key="1">
    <citation type="submission" date="2016-09" db="EMBL/GenBank/DDBJ databases">
        <title>Extensive genetic diversity and differential bi-allelic expression allows diatom success in the polar Southern Ocean.</title>
        <authorList>
            <consortium name="DOE Joint Genome Institute"/>
            <person name="Mock T."/>
            <person name="Otillar R.P."/>
            <person name="Strauss J."/>
            <person name="Dupont C."/>
            <person name="Frickenhaus S."/>
            <person name="Maumus F."/>
            <person name="Mcmullan M."/>
            <person name="Sanges R."/>
            <person name="Schmutz J."/>
            <person name="Toseland A."/>
            <person name="Valas R."/>
            <person name="Veluchamy A."/>
            <person name="Ward B.J."/>
            <person name="Allen A."/>
            <person name="Barry K."/>
            <person name="Falciatore A."/>
            <person name="Ferrante M."/>
            <person name="Fortunato A.E."/>
            <person name="Gloeckner G."/>
            <person name="Gruber A."/>
            <person name="Hipkin R."/>
            <person name="Janech M."/>
            <person name="Kroth P."/>
            <person name="Leese F."/>
            <person name="Lindquist E."/>
            <person name="Lyon B.R."/>
            <person name="Martin J."/>
            <person name="Mayer C."/>
            <person name="Parker M."/>
            <person name="Quesneville H."/>
            <person name="Raymond J."/>
            <person name="Uhlig C."/>
            <person name="Valentin K.U."/>
            <person name="Worden A.Z."/>
            <person name="Armbrust E.V."/>
            <person name="Bowler C."/>
            <person name="Green B."/>
            <person name="Moulton V."/>
            <person name="Van Oosterhout C."/>
            <person name="Grigoriev I."/>
        </authorList>
    </citation>
    <scope>NUCLEOTIDE SEQUENCE [LARGE SCALE GENOMIC DNA]</scope>
    <source>
        <strain evidence="6 7">CCMP1102</strain>
    </source>
</reference>
<organism evidence="6 7">
    <name type="scientific">Fragilariopsis cylindrus CCMP1102</name>
    <dbReference type="NCBI Taxonomy" id="635003"/>
    <lineage>
        <taxon>Eukaryota</taxon>
        <taxon>Sar</taxon>
        <taxon>Stramenopiles</taxon>
        <taxon>Ochrophyta</taxon>
        <taxon>Bacillariophyta</taxon>
        <taxon>Bacillariophyceae</taxon>
        <taxon>Bacillariophycidae</taxon>
        <taxon>Bacillariales</taxon>
        <taxon>Bacillariaceae</taxon>
        <taxon>Fragilariopsis</taxon>
    </lineage>
</organism>
<keyword evidence="7" id="KW-1185">Reference proteome</keyword>
<evidence type="ECO:0000256" key="2">
    <source>
        <dbReference type="ARBA" id="ARBA00022679"/>
    </source>
</evidence>
<keyword evidence="1" id="KW-0489">Methyltransferase</keyword>
<keyword evidence="2" id="KW-0808">Transferase</keyword>
<gene>
    <name evidence="6" type="ORF">FRACYDRAFT_238326</name>
</gene>
<feature type="compositionally biased region" description="Basic and acidic residues" evidence="4">
    <location>
        <begin position="141"/>
        <end position="152"/>
    </location>
</feature>
<dbReference type="GO" id="GO:0032259">
    <property type="term" value="P:methylation"/>
    <property type="evidence" value="ECO:0007669"/>
    <property type="project" value="UniProtKB-KW"/>
</dbReference>
<dbReference type="AlphaFoldDB" id="A0A1E7FI99"/>
<accession>A0A1E7FI99</accession>
<dbReference type="InterPro" id="IPR026480">
    <property type="entry name" value="RMT2_dom"/>
</dbReference>
<dbReference type="KEGG" id="fcy:FRACYDRAFT_238326"/>
<dbReference type="PANTHER" id="PTHR32379:SF1">
    <property type="entry name" value="GUANIDINOACETATE N-METHYLTRANSFERASE"/>
    <property type="match status" value="1"/>
</dbReference>
<evidence type="ECO:0000256" key="3">
    <source>
        <dbReference type="ARBA" id="ARBA00022691"/>
    </source>
</evidence>
<feature type="compositionally biased region" description="Polar residues" evidence="4">
    <location>
        <begin position="154"/>
        <end position="169"/>
    </location>
</feature>
<dbReference type="InterPro" id="IPR029063">
    <property type="entry name" value="SAM-dependent_MTases_sf"/>
</dbReference>
<dbReference type="GO" id="GO:0005737">
    <property type="term" value="C:cytoplasm"/>
    <property type="evidence" value="ECO:0007669"/>
    <property type="project" value="TreeGrafter"/>
</dbReference>
<dbReference type="GO" id="GO:0030731">
    <property type="term" value="F:guanidinoacetate N-methyltransferase activity"/>
    <property type="evidence" value="ECO:0007669"/>
    <property type="project" value="TreeGrafter"/>
</dbReference>
<dbReference type="InParanoid" id="A0A1E7FI99"/>
<dbReference type="OrthoDB" id="19014at2759"/>
<dbReference type="GO" id="GO:0005634">
    <property type="term" value="C:nucleus"/>
    <property type="evidence" value="ECO:0007669"/>
    <property type="project" value="TreeGrafter"/>
</dbReference>
<dbReference type="Proteomes" id="UP000095751">
    <property type="component" value="Unassembled WGS sequence"/>
</dbReference>
<dbReference type="SUPFAM" id="SSF53335">
    <property type="entry name" value="S-adenosyl-L-methionine-dependent methyltransferases"/>
    <property type="match status" value="1"/>
</dbReference>
<dbReference type="GO" id="GO:0006601">
    <property type="term" value="P:creatine biosynthetic process"/>
    <property type="evidence" value="ECO:0007669"/>
    <property type="project" value="TreeGrafter"/>
</dbReference>
<proteinExistence type="predicted"/>
<protein>
    <recommendedName>
        <fullName evidence="5">RMT2 domain-containing protein</fullName>
    </recommendedName>
</protein>
<dbReference type="InterPro" id="IPR051038">
    <property type="entry name" value="RMT2/GAMT_Mtase"/>
</dbReference>
<dbReference type="InterPro" id="IPR036770">
    <property type="entry name" value="Ankyrin_rpt-contain_sf"/>
</dbReference>
<dbReference type="Gene3D" id="3.40.50.150">
    <property type="entry name" value="Vaccinia Virus protein VP39"/>
    <property type="match status" value="1"/>
</dbReference>